<dbReference type="SUPFAM" id="SSF47413">
    <property type="entry name" value="lambda repressor-like DNA-binding domains"/>
    <property type="match status" value="1"/>
</dbReference>
<name>A0A5P2GFJ9_9BACT</name>
<dbReference type="InterPro" id="IPR006034">
    <property type="entry name" value="Asparaginase/glutaminase-like"/>
</dbReference>
<evidence type="ECO:0000313" key="6">
    <source>
        <dbReference type="Proteomes" id="UP000292424"/>
    </source>
</evidence>
<dbReference type="SUPFAM" id="SSF53822">
    <property type="entry name" value="Periplasmic binding protein-like I"/>
    <property type="match status" value="1"/>
</dbReference>
<dbReference type="EMBL" id="CP044016">
    <property type="protein sequence ID" value="QES90401.1"/>
    <property type="molecule type" value="Genomic_DNA"/>
</dbReference>
<dbReference type="PANTHER" id="PTHR30146:SF109">
    <property type="entry name" value="HTH-TYPE TRANSCRIPTIONAL REGULATOR GALS"/>
    <property type="match status" value="1"/>
</dbReference>
<dbReference type="Gene3D" id="3.40.50.2300">
    <property type="match status" value="2"/>
</dbReference>
<dbReference type="Pfam" id="PF00532">
    <property type="entry name" value="Peripla_BP_1"/>
    <property type="match status" value="1"/>
</dbReference>
<keyword evidence="6" id="KW-1185">Reference proteome</keyword>
<proteinExistence type="predicted"/>
<keyword evidence="3" id="KW-0804">Transcription</keyword>
<keyword evidence="2" id="KW-0238">DNA-binding</keyword>
<evidence type="ECO:0000259" key="4">
    <source>
        <dbReference type="PROSITE" id="PS50932"/>
    </source>
</evidence>
<dbReference type="SMART" id="SM00354">
    <property type="entry name" value="HTH_LACI"/>
    <property type="match status" value="1"/>
</dbReference>
<dbReference type="InterPro" id="IPR028082">
    <property type="entry name" value="Peripla_BP_I"/>
</dbReference>
<dbReference type="GO" id="GO:0000976">
    <property type="term" value="F:transcription cis-regulatory region binding"/>
    <property type="evidence" value="ECO:0007669"/>
    <property type="project" value="TreeGrafter"/>
</dbReference>
<dbReference type="PANTHER" id="PTHR30146">
    <property type="entry name" value="LACI-RELATED TRANSCRIPTIONAL REPRESSOR"/>
    <property type="match status" value="1"/>
</dbReference>
<dbReference type="Pfam" id="PF00356">
    <property type="entry name" value="LacI"/>
    <property type="match status" value="1"/>
</dbReference>
<reference evidence="5 6" key="1">
    <citation type="submission" date="2019-09" db="EMBL/GenBank/DDBJ databases">
        <title>Complete genome sequence of Arachidicoccus sp. B3-10 isolated from apple orchard soil.</title>
        <authorList>
            <person name="Kim H.S."/>
            <person name="Han K.-I."/>
            <person name="Suh M.K."/>
            <person name="Lee K.C."/>
            <person name="Eom M.K."/>
            <person name="Kim J.-S."/>
            <person name="Kang S.W."/>
            <person name="Sin Y."/>
            <person name="Lee J.-S."/>
        </authorList>
    </citation>
    <scope>NUCLEOTIDE SEQUENCE [LARGE SCALE GENOMIC DNA]</scope>
    <source>
        <strain evidence="5 6">B3-10</strain>
    </source>
</reference>
<keyword evidence="1" id="KW-0805">Transcription regulation</keyword>
<dbReference type="CDD" id="cd06267">
    <property type="entry name" value="PBP1_LacI_sugar_binding-like"/>
    <property type="match status" value="1"/>
</dbReference>
<dbReference type="InterPro" id="IPR000843">
    <property type="entry name" value="HTH_LacI"/>
</dbReference>
<dbReference type="AlphaFoldDB" id="A0A5P2GFJ9"/>
<dbReference type="GO" id="GO:0003700">
    <property type="term" value="F:DNA-binding transcription factor activity"/>
    <property type="evidence" value="ECO:0007669"/>
    <property type="project" value="TreeGrafter"/>
</dbReference>
<dbReference type="OrthoDB" id="667031at2"/>
<dbReference type="PROSITE" id="PS50932">
    <property type="entry name" value="HTH_LACI_2"/>
    <property type="match status" value="1"/>
</dbReference>
<dbReference type="KEGG" id="arac:E0W69_017660"/>
<evidence type="ECO:0000256" key="2">
    <source>
        <dbReference type="ARBA" id="ARBA00023125"/>
    </source>
</evidence>
<accession>A0A5P2GFJ9</accession>
<dbReference type="Proteomes" id="UP000292424">
    <property type="component" value="Chromosome"/>
</dbReference>
<dbReference type="InterPro" id="IPR001761">
    <property type="entry name" value="Peripla_BP/Lac1_sug-bd_dom"/>
</dbReference>
<dbReference type="Gene3D" id="1.10.260.40">
    <property type="entry name" value="lambda repressor-like DNA-binding domains"/>
    <property type="match status" value="1"/>
</dbReference>
<dbReference type="PIRSF" id="PIRSF500176">
    <property type="entry name" value="L_ASNase"/>
    <property type="match status" value="1"/>
</dbReference>
<sequence>MENPSINIKQLAKALNLSTSTISRAFRNNSDINPDTKEKILAKAKELNYHPNLYASSLREKTTNTIAIVLPELANNFFSQAVKGIEQVTRAHQYHTLVYVTDSSYEKEQSIVENLLNGRVDGMIISATGEGKKNAHITNIIKKKIPLVFFDRVYDEYALPKIINNDYQSSYQATKDLIERGAEKIAFLVIDKEHSIGRKRLEGYLDALKEFNISIDNQLIVECDNDREISFYIIENLIKKMKPDAILTAVERLAVVSYRVCHANKIRIPEEVKIIGFSSLEIADLLNPSLSTITQPAFKMGQKAAQQLFGILKSTHLEENFAPIELKSEIIHRESTRKI</sequence>
<feature type="domain" description="HTH lacI-type" evidence="4">
    <location>
        <begin position="6"/>
        <end position="60"/>
    </location>
</feature>
<dbReference type="PIRSF" id="PIRSF001220">
    <property type="entry name" value="L-ASNase_gatD"/>
    <property type="match status" value="1"/>
</dbReference>
<evidence type="ECO:0000256" key="3">
    <source>
        <dbReference type="ARBA" id="ARBA00023163"/>
    </source>
</evidence>
<dbReference type="RefSeq" id="WP_131331383.1">
    <property type="nucleotide sequence ID" value="NZ_CP044016.1"/>
</dbReference>
<dbReference type="CDD" id="cd01392">
    <property type="entry name" value="HTH_LacI"/>
    <property type="match status" value="1"/>
</dbReference>
<evidence type="ECO:0000313" key="5">
    <source>
        <dbReference type="EMBL" id="QES90401.1"/>
    </source>
</evidence>
<dbReference type="InterPro" id="IPR010982">
    <property type="entry name" value="Lambda_DNA-bd_dom_sf"/>
</dbReference>
<gene>
    <name evidence="5" type="ORF">E0W69_017660</name>
</gene>
<organism evidence="5 6">
    <name type="scientific">Rhizosphaericola mali</name>
    <dbReference type="NCBI Taxonomy" id="2545455"/>
    <lineage>
        <taxon>Bacteria</taxon>
        <taxon>Pseudomonadati</taxon>
        <taxon>Bacteroidota</taxon>
        <taxon>Chitinophagia</taxon>
        <taxon>Chitinophagales</taxon>
        <taxon>Chitinophagaceae</taxon>
        <taxon>Rhizosphaericola</taxon>
    </lineage>
</organism>
<protein>
    <submittedName>
        <fullName evidence="5">LacI family transcriptional regulator</fullName>
    </submittedName>
</protein>
<evidence type="ECO:0000256" key="1">
    <source>
        <dbReference type="ARBA" id="ARBA00023015"/>
    </source>
</evidence>